<dbReference type="SMART" id="SM00338">
    <property type="entry name" value="BRLZ"/>
    <property type="match status" value="1"/>
</dbReference>
<protein>
    <submittedName>
        <fullName evidence="6">DNA-binding transcription factor yap1</fullName>
    </submittedName>
</protein>
<dbReference type="InterPro" id="IPR013910">
    <property type="entry name" value="TF_PAP1"/>
</dbReference>
<dbReference type="Gene3D" id="1.20.5.170">
    <property type="match status" value="1"/>
</dbReference>
<proteinExistence type="predicted"/>
<evidence type="ECO:0000313" key="7">
    <source>
        <dbReference type="Proteomes" id="UP001642482"/>
    </source>
</evidence>
<organism evidence="6 7">
    <name type="scientific">Sporothrix eucalyptigena</name>
    <dbReference type="NCBI Taxonomy" id="1812306"/>
    <lineage>
        <taxon>Eukaryota</taxon>
        <taxon>Fungi</taxon>
        <taxon>Dikarya</taxon>
        <taxon>Ascomycota</taxon>
        <taxon>Pezizomycotina</taxon>
        <taxon>Sordariomycetes</taxon>
        <taxon>Sordariomycetidae</taxon>
        <taxon>Ophiostomatales</taxon>
        <taxon>Ophiostomataceae</taxon>
        <taxon>Sporothrix</taxon>
    </lineage>
</organism>
<evidence type="ECO:0000256" key="1">
    <source>
        <dbReference type="ARBA" id="ARBA00004123"/>
    </source>
</evidence>
<comment type="subcellular location">
    <subcellularLocation>
        <location evidence="2">Cytoplasm</location>
    </subcellularLocation>
    <subcellularLocation>
        <location evidence="1">Nucleus</location>
    </subcellularLocation>
</comment>
<dbReference type="PANTHER" id="PTHR40621:SF6">
    <property type="entry name" value="AP-1-LIKE TRANSCRIPTION FACTOR YAP1-RELATED"/>
    <property type="match status" value="1"/>
</dbReference>
<evidence type="ECO:0000256" key="2">
    <source>
        <dbReference type="ARBA" id="ARBA00004496"/>
    </source>
</evidence>
<dbReference type="InterPro" id="IPR046347">
    <property type="entry name" value="bZIP_sf"/>
</dbReference>
<evidence type="ECO:0000313" key="6">
    <source>
        <dbReference type="EMBL" id="CAK7209020.1"/>
    </source>
</evidence>
<keyword evidence="7" id="KW-1185">Reference proteome</keyword>
<feature type="compositionally biased region" description="Low complexity" evidence="4">
    <location>
        <begin position="257"/>
        <end position="277"/>
    </location>
</feature>
<dbReference type="Proteomes" id="UP001642482">
    <property type="component" value="Unassembled WGS sequence"/>
</dbReference>
<feature type="compositionally biased region" description="Polar residues" evidence="4">
    <location>
        <begin position="330"/>
        <end position="346"/>
    </location>
</feature>
<dbReference type="InterPro" id="IPR050936">
    <property type="entry name" value="AP-1-like"/>
</dbReference>
<sequence>MASNQNFLLTPQQQELLFAALNANRPVAGPTGVSPNTAVTDAPATTKPADLINSIADSSFLDYDYSFDGADTSLDFSLGNGDQTSFLENEDGDADDTKTDSAPSNADNDSPDKRSHPDDEDDEEGGSAKRHESTEKVPKKPGRKPLTSEPSSKRKAQNRAAQRAFRERKEKHLKDLETKVAELEKASETANNENGILRAQVEKMTVELNEYKKRMELLSRSRSTYPQGGRQVFGNSMINNINDVSFQFEFPKFGQLPGPTATTTSPSTTNTNGNSPALSSYKRGLSFDTLNTPSPNELPGLSTSATSNANSPSESTNGLKKITTKEDLSKLSNVFTPPLSNVNAANTSRSSMDSGSTSSPSASSHTNTAPSSSCGTSPEPYTQSPMGFKPVDTMTTIGEEQAAMFANTNTNQDFSQFANVDINDMSWLNNQTNFQFDPQLFGDYREPQENILAGGGFDDSFFNDALEVDFTTPFNMAPNPLITTTAKANSLIAQIDAAKEGEFSSSSIAGRTGIPPVPTLPATGALLTCNEIWERLQNCPKVQNGDFDLDGLCSDLQKKAKCSGSGAVVDEKDFKFVMNKYLDKDAESNCTKDLLAEVKAPVS</sequence>
<name>A0ABP0AP33_9PEZI</name>
<evidence type="ECO:0000259" key="5">
    <source>
        <dbReference type="PROSITE" id="PS50217"/>
    </source>
</evidence>
<dbReference type="PROSITE" id="PS00036">
    <property type="entry name" value="BZIP_BASIC"/>
    <property type="match status" value="1"/>
</dbReference>
<dbReference type="GO" id="GO:0003677">
    <property type="term" value="F:DNA binding"/>
    <property type="evidence" value="ECO:0007669"/>
    <property type="project" value="UniProtKB-KW"/>
</dbReference>
<comment type="caution">
    <text evidence="6">The sequence shown here is derived from an EMBL/GenBank/DDBJ whole genome shotgun (WGS) entry which is preliminary data.</text>
</comment>
<reference evidence="6 7" key="1">
    <citation type="submission" date="2024-01" db="EMBL/GenBank/DDBJ databases">
        <authorList>
            <person name="Allen C."/>
            <person name="Tagirdzhanova G."/>
        </authorList>
    </citation>
    <scope>NUCLEOTIDE SEQUENCE [LARGE SCALE GENOMIC DNA]</scope>
</reference>
<keyword evidence="3" id="KW-0539">Nucleus</keyword>
<gene>
    <name evidence="6" type="primary">YAP1</name>
    <name evidence="6" type="ORF">SEUCBS140593_000353</name>
</gene>
<keyword evidence="6" id="KW-0238">DNA-binding</keyword>
<dbReference type="EMBL" id="CAWUHD010000002">
    <property type="protein sequence ID" value="CAK7209020.1"/>
    <property type="molecule type" value="Genomic_DNA"/>
</dbReference>
<feature type="region of interest" description="Disordered" evidence="4">
    <location>
        <begin position="25"/>
        <end position="46"/>
    </location>
</feature>
<dbReference type="PANTHER" id="PTHR40621">
    <property type="entry name" value="TRANSCRIPTION FACTOR KAPC-RELATED"/>
    <property type="match status" value="1"/>
</dbReference>
<evidence type="ECO:0000256" key="3">
    <source>
        <dbReference type="ARBA" id="ARBA00023242"/>
    </source>
</evidence>
<dbReference type="Pfam" id="PF00170">
    <property type="entry name" value="bZIP_1"/>
    <property type="match status" value="1"/>
</dbReference>
<feature type="compositionally biased region" description="Polar residues" evidence="4">
    <location>
        <begin position="374"/>
        <end position="385"/>
    </location>
</feature>
<feature type="region of interest" description="Disordered" evidence="4">
    <location>
        <begin position="81"/>
        <end position="171"/>
    </location>
</feature>
<dbReference type="SUPFAM" id="SSF57959">
    <property type="entry name" value="Leucine zipper domain"/>
    <property type="match status" value="1"/>
</dbReference>
<feature type="domain" description="BZIP" evidence="5">
    <location>
        <begin position="148"/>
        <end position="211"/>
    </location>
</feature>
<dbReference type="PROSITE" id="PS50217">
    <property type="entry name" value="BZIP"/>
    <property type="match status" value="1"/>
</dbReference>
<dbReference type="InterPro" id="IPR023167">
    <property type="entry name" value="Yap1_redox_dom_sf"/>
</dbReference>
<dbReference type="CDD" id="cd14688">
    <property type="entry name" value="bZIP_YAP"/>
    <property type="match status" value="1"/>
</dbReference>
<dbReference type="Pfam" id="PF08601">
    <property type="entry name" value="PAP1"/>
    <property type="match status" value="1"/>
</dbReference>
<feature type="compositionally biased region" description="Basic and acidic residues" evidence="4">
    <location>
        <begin position="126"/>
        <end position="138"/>
    </location>
</feature>
<feature type="compositionally biased region" description="Low complexity" evidence="4">
    <location>
        <begin position="347"/>
        <end position="373"/>
    </location>
</feature>
<dbReference type="InterPro" id="IPR004827">
    <property type="entry name" value="bZIP"/>
</dbReference>
<accession>A0ABP0AP33</accession>
<evidence type="ECO:0000256" key="4">
    <source>
        <dbReference type="SAM" id="MobiDB-lite"/>
    </source>
</evidence>
<feature type="region of interest" description="Disordered" evidence="4">
    <location>
        <begin position="255"/>
        <end position="391"/>
    </location>
</feature>
<dbReference type="Gene3D" id="1.10.238.100">
    <property type="entry name" value="YAP1 redox domain. Chain B"/>
    <property type="match status" value="1"/>
</dbReference>
<feature type="compositionally biased region" description="Low complexity" evidence="4">
    <location>
        <begin position="302"/>
        <end position="317"/>
    </location>
</feature>
<dbReference type="SUPFAM" id="SSF111430">
    <property type="entry name" value="YAP1 redox domain"/>
    <property type="match status" value="1"/>
</dbReference>